<evidence type="ECO:0000313" key="10">
    <source>
        <dbReference type="EMBL" id="AQS88472.1"/>
    </source>
</evidence>
<evidence type="ECO:0000256" key="9">
    <source>
        <dbReference type="ARBA" id="ARBA00048173"/>
    </source>
</evidence>
<dbReference type="Proteomes" id="UP000188604">
    <property type="component" value="Chromosome"/>
</dbReference>
<dbReference type="InterPro" id="IPR043502">
    <property type="entry name" value="DNA/RNA_pol_sf"/>
</dbReference>
<dbReference type="GO" id="GO:0003723">
    <property type="term" value="F:RNA binding"/>
    <property type="evidence" value="ECO:0007669"/>
    <property type="project" value="InterPro"/>
</dbReference>
<reference evidence="10 11" key="1">
    <citation type="submission" date="2016-03" db="EMBL/GenBank/DDBJ databases">
        <title>Acetic acid bacteria sequencing.</title>
        <authorList>
            <person name="Brandt J."/>
            <person name="Jakob F."/>
            <person name="Vogel R.F."/>
        </authorList>
    </citation>
    <scope>NUCLEOTIDE SEQUENCE [LARGE SCALE GENOMIC DNA]</scope>
    <source>
        <strain evidence="10 11">NBRC 101099</strain>
    </source>
</reference>
<dbReference type="PRINTS" id="PR00866">
    <property type="entry name" value="RNADNAPOLMS"/>
</dbReference>
<evidence type="ECO:0000256" key="6">
    <source>
        <dbReference type="ARBA" id="ARBA00022918"/>
    </source>
</evidence>
<evidence type="ECO:0000256" key="2">
    <source>
        <dbReference type="ARBA" id="ARBA00022679"/>
    </source>
</evidence>
<keyword evidence="5" id="KW-0460">Magnesium</keyword>
<dbReference type="InterPro" id="IPR051083">
    <property type="entry name" value="GrpII_Intron_Splice-Mob/Def"/>
</dbReference>
<dbReference type="EC" id="2.7.7.49" evidence="1"/>
<dbReference type="GO" id="GO:0003964">
    <property type="term" value="F:RNA-directed DNA polymerase activity"/>
    <property type="evidence" value="ECO:0007669"/>
    <property type="project" value="UniProtKB-KW"/>
</dbReference>
<evidence type="ECO:0000256" key="1">
    <source>
        <dbReference type="ARBA" id="ARBA00012493"/>
    </source>
</evidence>
<dbReference type="PROSITE" id="PS50878">
    <property type="entry name" value="RT_POL"/>
    <property type="match status" value="1"/>
</dbReference>
<dbReference type="PANTHER" id="PTHR34047">
    <property type="entry name" value="NUCLEAR INTRON MATURASE 1, MITOCHONDRIAL-RELATED"/>
    <property type="match status" value="1"/>
</dbReference>
<dbReference type="RefSeq" id="WP_077807503.1">
    <property type="nucleotide sequence ID" value="NZ_BJXS01000006.1"/>
</dbReference>
<proteinExistence type="inferred from homology"/>
<keyword evidence="6" id="KW-0695">RNA-directed DNA polymerase</keyword>
<dbReference type="InterPro" id="IPR000477">
    <property type="entry name" value="RT_dom"/>
</dbReference>
<evidence type="ECO:0000256" key="3">
    <source>
        <dbReference type="ARBA" id="ARBA00022695"/>
    </source>
</evidence>
<dbReference type="EMBL" id="CP014691">
    <property type="protein sequence ID" value="AQS88472.1"/>
    <property type="molecule type" value="Genomic_DNA"/>
</dbReference>
<evidence type="ECO:0000256" key="8">
    <source>
        <dbReference type="ARBA" id="ARBA00034120"/>
    </source>
</evidence>
<comment type="similarity">
    <text evidence="8">Belongs to the bacterial reverse transcriptase family.</text>
</comment>
<dbReference type="NCBIfam" id="NF038237">
    <property type="entry name" value="retron_Ec67_fus"/>
    <property type="match status" value="1"/>
</dbReference>
<keyword evidence="11" id="KW-1185">Reference proteome</keyword>
<dbReference type="InterPro" id="IPR053543">
    <property type="entry name" value="Bacterial_RT"/>
</dbReference>
<dbReference type="SUPFAM" id="SSF56672">
    <property type="entry name" value="DNA/RNA polymerases"/>
    <property type="match status" value="1"/>
</dbReference>
<evidence type="ECO:0000256" key="4">
    <source>
        <dbReference type="ARBA" id="ARBA00022723"/>
    </source>
</evidence>
<comment type="catalytic activity">
    <reaction evidence="9">
        <text>DNA(n) + a 2'-deoxyribonucleoside 5'-triphosphate = DNA(n+1) + diphosphate</text>
        <dbReference type="Rhea" id="RHEA:22508"/>
        <dbReference type="Rhea" id="RHEA-COMP:17339"/>
        <dbReference type="Rhea" id="RHEA-COMP:17340"/>
        <dbReference type="ChEBI" id="CHEBI:33019"/>
        <dbReference type="ChEBI" id="CHEBI:61560"/>
        <dbReference type="ChEBI" id="CHEBI:173112"/>
        <dbReference type="EC" id="2.7.7.49"/>
    </reaction>
</comment>
<gene>
    <name evidence="10" type="ORF">A0U93_11600</name>
</gene>
<protein>
    <recommendedName>
        <fullName evidence="1">RNA-directed DNA polymerase</fullName>
        <ecNumber evidence="1">2.7.7.49</ecNumber>
    </recommendedName>
</protein>
<keyword evidence="4" id="KW-0479">Metal-binding</keyword>
<dbReference type="KEGG" id="nch:A0U93_11600"/>
<dbReference type="PANTHER" id="PTHR34047:SF7">
    <property type="entry name" value="RNA-DIRECTED DNA POLYMERASE"/>
    <property type="match status" value="1"/>
</dbReference>
<evidence type="ECO:0000256" key="5">
    <source>
        <dbReference type="ARBA" id="ARBA00022842"/>
    </source>
</evidence>
<organism evidence="10 11">
    <name type="scientific">Neoasaia chiangmaiensis</name>
    <dbReference type="NCBI Taxonomy" id="320497"/>
    <lineage>
        <taxon>Bacteria</taxon>
        <taxon>Pseudomonadati</taxon>
        <taxon>Pseudomonadota</taxon>
        <taxon>Alphaproteobacteria</taxon>
        <taxon>Acetobacterales</taxon>
        <taxon>Acetobacteraceae</taxon>
        <taxon>Neoasaia</taxon>
    </lineage>
</organism>
<evidence type="ECO:0000256" key="7">
    <source>
        <dbReference type="ARBA" id="ARBA00023118"/>
    </source>
</evidence>
<accession>A0A1U9KRU3</accession>
<sequence length="580" mass="64621">MSSLAKLQSAKSLDELAAILGYKPAALAYLLYHLPTARKYTTFTIPKRDGTPRDILAPTPKLKLLQRRLANVLYLALADIDKAGAPRRHLSHGFAKHLSIVTNANVHRRRRYVLNLDLKDFFPSINFGRVRGMFIKDKRFALDPKIATLIAQIACHNNVLPQGSPCSPVISNVIGHLLDIRLVRLAKAQKCTYSRYADDITFSTNAKLFPADMAALVAGTEHEWTLGAALIEEIDKAGFAINPVKTRMQYRGSRQVTTGLLVNEKPNILPEYYRPVRAMCWSLFNNGSYYRVVPATLAGGKPGDPDVQEPATSLAPLQGMLGHIYHVRDQIDQRSSAEKKKETTATATRKLYHRFLFYRNFIVAPKPLIIPEGKTDSIYLQAAIEKLIAYHPQLGRMDKGKFKSALKFMNFSSTVHAVLQLGSGSGDLFHFIRKYHELLKHYHHRPLPNPVIVLIDNDDGAKEIFGAAKGLGAIGISLTSTDAFYRLGPNLYLIKTPETGPKGKSCIEDLFDPTLLKAEIDGKKFDVNKKHGEPGKYGKQIFAEKVVRPKKDIIDFSKFSGLLDRIVSALDDYTASPPPP</sequence>
<name>A0A1U9KRU3_9PROT</name>
<dbReference type="InterPro" id="IPR000123">
    <property type="entry name" value="Reverse_transcriptase_msDNA"/>
</dbReference>
<keyword evidence="3" id="KW-0548">Nucleotidyltransferase</keyword>
<keyword evidence="2" id="KW-0808">Transferase</keyword>
<evidence type="ECO:0000313" key="11">
    <source>
        <dbReference type="Proteomes" id="UP000188604"/>
    </source>
</evidence>
<dbReference type="GO" id="GO:0046872">
    <property type="term" value="F:metal ion binding"/>
    <property type="evidence" value="ECO:0007669"/>
    <property type="project" value="UniProtKB-KW"/>
</dbReference>
<dbReference type="GO" id="GO:0051607">
    <property type="term" value="P:defense response to virus"/>
    <property type="evidence" value="ECO:0007669"/>
    <property type="project" value="UniProtKB-KW"/>
</dbReference>
<dbReference type="CDD" id="cd03487">
    <property type="entry name" value="RT_Bac_retron_II"/>
    <property type="match status" value="1"/>
</dbReference>
<dbReference type="AlphaFoldDB" id="A0A1U9KRU3"/>
<dbReference type="OrthoDB" id="7055795at2"/>
<dbReference type="Pfam" id="PF00078">
    <property type="entry name" value="RVT_1"/>
    <property type="match status" value="1"/>
</dbReference>
<keyword evidence="7" id="KW-0051">Antiviral defense</keyword>